<evidence type="ECO:0000256" key="1">
    <source>
        <dbReference type="SAM" id="MobiDB-lite"/>
    </source>
</evidence>
<gene>
    <name evidence="2" type="ORF">SAMN06265222_102465</name>
</gene>
<dbReference type="Proteomes" id="UP001158067">
    <property type="component" value="Unassembled WGS sequence"/>
</dbReference>
<evidence type="ECO:0000313" key="2">
    <source>
        <dbReference type="EMBL" id="SMP48855.1"/>
    </source>
</evidence>
<organism evidence="2 3">
    <name type="scientific">Neorhodopirellula lusitana</name>
    <dbReference type="NCBI Taxonomy" id="445327"/>
    <lineage>
        <taxon>Bacteria</taxon>
        <taxon>Pseudomonadati</taxon>
        <taxon>Planctomycetota</taxon>
        <taxon>Planctomycetia</taxon>
        <taxon>Pirellulales</taxon>
        <taxon>Pirellulaceae</taxon>
        <taxon>Neorhodopirellula</taxon>
    </lineage>
</organism>
<evidence type="ECO:0000313" key="3">
    <source>
        <dbReference type="Proteomes" id="UP001158067"/>
    </source>
</evidence>
<reference evidence="2 3" key="1">
    <citation type="submission" date="2017-05" db="EMBL/GenBank/DDBJ databases">
        <authorList>
            <person name="Varghese N."/>
            <person name="Submissions S."/>
        </authorList>
    </citation>
    <scope>NUCLEOTIDE SEQUENCE [LARGE SCALE GENOMIC DNA]</scope>
    <source>
        <strain evidence="2 3">DSM 25457</strain>
    </source>
</reference>
<feature type="region of interest" description="Disordered" evidence="1">
    <location>
        <begin position="1"/>
        <end position="40"/>
    </location>
</feature>
<accession>A0ABY1PVP0</accession>
<sequence length="40" mass="4136">MRSHDAKKMNAAITIGSTAPGPRPGPGQQTTVAGLAREFN</sequence>
<protein>
    <submittedName>
        <fullName evidence="2">Uncharacterized protein</fullName>
    </submittedName>
</protein>
<name>A0ABY1PVP0_9BACT</name>
<dbReference type="EMBL" id="FXUG01000002">
    <property type="protein sequence ID" value="SMP48855.1"/>
    <property type="molecule type" value="Genomic_DNA"/>
</dbReference>
<comment type="caution">
    <text evidence="2">The sequence shown here is derived from an EMBL/GenBank/DDBJ whole genome shotgun (WGS) entry which is preliminary data.</text>
</comment>
<proteinExistence type="predicted"/>
<keyword evidence="3" id="KW-1185">Reference proteome</keyword>